<keyword evidence="2" id="KW-1185">Reference proteome</keyword>
<gene>
    <name evidence="1" type="ORF">OM944_14390</name>
</gene>
<sequence>MAVAFYGLLPRVMYPQEINAYKTVGNGNYNNPSTWNVFDGVTWQAASSKPTHVNDIYIDVGHRLTLTGDEEAKSVFINAQTSAGQKLNLNGYNLDIYGSLQAFDGAAPGTPSGTWNSQNWIGNSSSSSLTFKGSTRVIIPLNSWSGFSTQSRYSVIFEADPGNIFTIEEPIKAVRFTIRSGIVYQKLDTTVLPNFCPTLSFNTETSYYPAGVFGNFVIEDGGTLLTDCNEDIIFRSASVSANLFDLQSGGTLILEGTNPKIEAANFQMDGKVIFRGGATTKSLPAPTFADAGAITSFHDLEIEGNRNVQLPPTLTITGDMTQTGTGEFLSNTSHITFEGDVDQEISGFAFSPLDLTINKSDGEVRFEQDVSVQGSLSMQNGRLNFLDNSLTINSSSSGLLDYQGGSWENLASFTYANPPSTFNSDNGTFPFGDRYQGGVRKVQLLGTHSGGNLTVDYTEYRGADYNAGFVDTDNTPILYRLYSYFNFSGLNSSSNPLELRISADKLIVDEPEDLRLVCTGYAAPGSHKESSDETNLWAIRELTFDDLPGKNFTVGSFRTLSILPATWLSVQAERLGNAGLVKWSVAQHNAHDKFEIYRSSDPIGFRTKIAELSTNEDSEQVGYYSFLDYDYLLNTENYYIIKLIDETGNWSWSPVARLKNPTFKKIEQAYISPNPHRSGKITVWFPDQFNPTNSQVLVHTAQGNLLRSFSYEPFLLSSELESLQAGLYLCTFVGEDATLKVRWIKK</sequence>
<dbReference type="RefSeq" id="WP_264808318.1">
    <property type="nucleotide sequence ID" value="NZ_CP110226.1"/>
</dbReference>
<protein>
    <submittedName>
        <fullName evidence="1">T9SS type A sorting domain-containing protein</fullName>
    </submittedName>
</protein>
<dbReference type="Gene3D" id="2.60.40.10">
    <property type="entry name" value="Immunoglobulins"/>
    <property type="match status" value="1"/>
</dbReference>
<organism evidence="1 2">
    <name type="scientific">Algoriphagus halophytocola</name>
    <dbReference type="NCBI Taxonomy" id="2991499"/>
    <lineage>
        <taxon>Bacteria</taxon>
        <taxon>Pseudomonadati</taxon>
        <taxon>Bacteroidota</taxon>
        <taxon>Cytophagia</taxon>
        <taxon>Cytophagales</taxon>
        <taxon>Cyclobacteriaceae</taxon>
        <taxon>Algoriphagus</taxon>
    </lineage>
</organism>
<reference evidence="1" key="1">
    <citation type="submission" date="2022-10" db="EMBL/GenBank/DDBJ databases">
        <title>Algoriphagus sp. a novel bacteria isolate from halophytes salicornia europaea.</title>
        <authorList>
            <person name="Peng Y."/>
            <person name="Jiang L."/>
            <person name="Lee J."/>
        </authorList>
    </citation>
    <scope>NUCLEOTIDE SEQUENCE</scope>
    <source>
        <strain evidence="1">TR-M5</strain>
    </source>
</reference>
<name>A0ABY6MDK3_9BACT</name>
<dbReference type="EMBL" id="CP110226">
    <property type="protein sequence ID" value="UZD21852.1"/>
    <property type="molecule type" value="Genomic_DNA"/>
</dbReference>
<dbReference type="InterPro" id="IPR013783">
    <property type="entry name" value="Ig-like_fold"/>
</dbReference>
<evidence type="ECO:0000313" key="2">
    <source>
        <dbReference type="Proteomes" id="UP001163156"/>
    </source>
</evidence>
<dbReference type="Proteomes" id="UP001163156">
    <property type="component" value="Chromosome"/>
</dbReference>
<evidence type="ECO:0000313" key="1">
    <source>
        <dbReference type="EMBL" id="UZD21852.1"/>
    </source>
</evidence>
<accession>A0ABY6MDK3</accession>
<proteinExistence type="predicted"/>